<evidence type="ECO:0000313" key="2">
    <source>
        <dbReference type="EMBL" id="EFI99220.1"/>
    </source>
</evidence>
<name>D8PYB6_SCHCM</name>
<dbReference type="VEuPathDB" id="FungiDB:SCHCODRAFT_02570877"/>
<sequence length="518" mass="57289">MTRSSMNSRWSGGKDEDRQARGAESDCVTRLGAVSLGPRFRVLSARAGQQFGLQRNDALFERASTIASRDILRTDPFPSVDNTSSFRDLEVSLSAESERIGAEMRRLTALQDEALAQLRPVHALACPTTSARDPLRDLSRDSTALRNHPLDACRAYSGFRLRYVACDGERRQLYMHADLASPLPLKLHDSTDRNGRVQNLLSLPPKCTTRWGQLSLTLKRGTLDRELQPDLFSLERANVHLLGSTHPERELLMVFSQAPALLALAIHMPYDLFFGDSPEFRSPPLPRLTDLTLSARGTVADIVFFPILAQCAGTLERLTLVSEPASPDFPLPKQPIVCPRLNTLSLQYTAHRYLCHLDTPALASLAVRDSCGAHAGAVASLRRLLAASNTCPPIQALLLHRVGAPDPEDFLQCLERLPGLTSLRIARAPDDSVPWHVLVRLACTDLRTPLVPRLTAFSLRYARGRVPEKLQRALWVMLRSRAVRKVLRGVEVEALQSVETDLDAGALCEEGTRNDEGT</sequence>
<feature type="non-terminal residue" evidence="2">
    <location>
        <position position="518"/>
    </location>
</feature>
<feature type="compositionally biased region" description="Basic and acidic residues" evidence="1">
    <location>
        <begin position="12"/>
        <end position="24"/>
    </location>
</feature>
<accession>D8PYB6</accession>
<feature type="region of interest" description="Disordered" evidence="1">
    <location>
        <begin position="1"/>
        <end position="24"/>
    </location>
</feature>
<dbReference type="KEGG" id="scm:SCHCO_02570877"/>
<dbReference type="AlphaFoldDB" id="D8PYB6"/>
<dbReference type="RefSeq" id="XP_003034123.1">
    <property type="nucleotide sequence ID" value="XM_003034077.1"/>
</dbReference>
<organism evidence="3">
    <name type="scientific">Schizophyllum commune (strain H4-8 / FGSC 9210)</name>
    <name type="common">Split gill fungus</name>
    <dbReference type="NCBI Taxonomy" id="578458"/>
    <lineage>
        <taxon>Eukaryota</taxon>
        <taxon>Fungi</taxon>
        <taxon>Dikarya</taxon>
        <taxon>Basidiomycota</taxon>
        <taxon>Agaricomycotina</taxon>
        <taxon>Agaricomycetes</taxon>
        <taxon>Agaricomycetidae</taxon>
        <taxon>Agaricales</taxon>
        <taxon>Schizophyllaceae</taxon>
        <taxon>Schizophyllum</taxon>
    </lineage>
</organism>
<protein>
    <submittedName>
        <fullName evidence="2">Uncharacterized protein</fullName>
    </submittedName>
</protein>
<gene>
    <name evidence="2" type="ORF">SCHCODRAFT_107474</name>
</gene>
<dbReference type="EMBL" id="GL377304">
    <property type="protein sequence ID" value="EFI99220.1"/>
    <property type="molecule type" value="Genomic_DNA"/>
</dbReference>
<evidence type="ECO:0000256" key="1">
    <source>
        <dbReference type="SAM" id="MobiDB-lite"/>
    </source>
</evidence>
<dbReference type="OrthoDB" id="3229088at2759"/>
<proteinExistence type="predicted"/>
<dbReference type="Proteomes" id="UP000007431">
    <property type="component" value="Unassembled WGS sequence"/>
</dbReference>
<dbReference type="InParanoid" id="D8PYB6"/>
<reference evidence="2 3" key="1">
    <citation type="journal article" date="2010" name="Nat. Biotechnol.">
        <title>Genome sequence of the model mushroom Schizophyllum commune.</title>
        <authorList>
            <person name="Ohm R.A."/>
            <person name="de Jong J.F."/>
            <person name="Lugones L.G."/>
            <person name="Aerts A."/>
            <person name="Kothe E."/>
            <person name="Stajich J.E."/>
            <person name="de Vries R.P."/>
            <person name="Record E."/>
            <person name="Levasseur A."/>
            <person name="Baker S.E."/>
            <person name="Bartholomew K.A."/>
            <person name="Coutinho P.M."/>
            <person name="Erdmann S."/>
            <person name="Fowler T.J."/>
            <person name="Gathman A.C."/>
            <person name="Lombard V."/>
            <person name="Henrissat B."/>
            <person name="Knabe N."/>
            <person name="Kuees U."/>
            <person name="Lilly W.W."/>
            <person name="Lindquist E."/>
            <person name="Lucas S."/>
            <person name="Magnuson J.K."/>
            <person name="Piumi F."/>
            <person name="Raudaskoski M."/>
            <person name="Salamov A."/>
            <person name="Schmutz J."/>
            <person name="Schwarze F.W.M.R."/>
            <person name="vanKuyk P.A."/>
            <person name="Horton J.S."/>
            <person name="Grigoriev I.V."/>
            <person name="Woesten H.A.B."/>
        </authorList>
    </citation>
    <scope>NUCLEOTIDE SEQUENCE [LARGE SCALE GENOMIC DNA]</scope>
    <source>
        <strain evidence="3">H4-8 / FGSC 9210</strain>
    </source>
</reference>
<feature type="compositionally biased region" description="Polar residues" evidence="1">
    <location>
        <begin position="1"/>
        <end position="10"/>
    </location>
</feature>
<dbReference type="GeneID" id="9596996"/>
<keyword evidence="3" id="KW-1185">Reference proteome</keyword>
<evidence type="ECO:0000313" key="3">
    <source>
        <dbReference type="Proteomes" id="UP000007431"/>
    </source>
</evidence>
<dbReference type="HOGENOM" id="CLU_018544_13_1_1"/>